<dbReference type="Pfam" id="PF25753">
    <property type="entry name" value="SF0329"/>
    <property type="match status" value="1"/>
</dbReference>
<gene>
    <name evidence="1" type="ORF">EC501_15015</name>
</gene>
<dbReference type="RefSeq" id="WP_122973178.1">
    <property type="nucleotide sequence ID" value="NZ_RHLQ01000047.1"/>
</dbReference>
<dbReference type="InterPro" id="IPR057955">
    <property type="entry name" value="SF0329-like"/>
</dbReference>
<protein>
    <submittedName>
        <fullName evidence="1">Uncharacterized protein</fullName>
    </submittedName>
</protein>
<keyword evidence="2" id="KW-1185">Reference proteome</keyword>
<comment type="caution">
    <text evidence="1">The sequence shown here is derived from an EMBL/GenBank/DDBJ whole genome shotgun (WGS) entry which is preliminary data.</text>
</comment>
<evidence type="ECO:0000313" key="1">
    <source>
        <dbReference type="EMBL" id="RNC97480.1"/>
    </source>
</evidence>
<dbReference type="AlphaFoldDB" id="A0A3M8H5W1"/>
<dbReference type="OrthoDB" id="9815878at2"/>
<name>A0A3M8H5W1_9BACI</name>
<dbReference type="Proteomes" id="UP000279909">
    <property type="component" value="Unassembled WGS sequence"/>
</dbReference>
<proteinExistence type="predicted"/>
<dbReference type="EMBL" id="RHLQ01000047">
    <property type="protein sequence ID" value="RNC97480.1"/>
    <property type="molecule type" value="Genomic_DNA"/>
</dbReference>
<organism evidence="1 2">
    <name type="scientific">Lysinibacillus halotolerans</name>
    <dbReference type="NCBI Taxonomy" id="1368476"/>
    <lineage>
        <taxon>Bacteria</taxon>
        <taxon>Bacillati</taxon>
        <taxon>Bacillota</taxon>
        <taxon>Bacilli</taxon>
        <taxon>Bacillales</taxon>
        <taxon>Bacillaceae</taxon>
        <taxon>Lysinibacillus</taxon>
    </lineage>
</organism>
<evidence type="ECO:0000313" key="2">
    <source>
        <dbReference type="Proteomes" id="UP000279909"/>
    </source>
</evidence>
<sequence>MLYSPKWSKAKKHLKSLVCDTLRSRVDFQVINYRRAHDQLGRAVITIDKVEKLSMCTITAERAEHYKEWEIRAHFDNYDFDDVENNISIQDEAHQQLKKEGIYGQYDFFFTLEQYFNSSIEDSLQSTDILMKILCLLDRRVGKRTLLKMKDSILTEHELVQEFYKLRCEAEKLSITA</sequence>
<reference evidence="1 2" key="1">
    <citation type="journal article" date="2014" name="Int. J. Syst. Evol. Microbiol.">
        <title>Lysinibacillus halotolerans sp. nov., isolated from saline-alkaline soil.</title>
        <authorList>
            <person name="Kong D."/>
            <person name="Wang Y."/>
            <person name="Zhao B."/>
            <person name="Li Y."/>
            <person name="Song J."/>
            <person name="Zhai Y."/>
            <person name="Zhang C."/>
            <person name="Wang H."/>
            <person name="Chen X."/>
            <person name="Zhao B."/>
            <person name="Ruan Z."/>
        </authorList>
    </citation>
    <scope>NUCLEOTIDE SEQUENCE [LARGE SCALE GENOMIC DNA]</scope>
    <source>
        <strain evidence="1 2">MCCC 1A12703</strain>
    </source>
</reference>
<accession>A0A3M8H5W1</accession>